<evidence type="ECO:0000259" key="2">
    <source>
        <dbReference type="PROSITE" id="PS51525"/>
    </source>
</evidence>
<evidence type="ECO:0000313" key="3">
    <source>
        <dbReference type="EMBL" id="CDW80723.1"/>
    </source>
</evidence>
<accession>A0A078AIT7</accession>
<evidence type="ECO:0000313" key="4">
    <source>
        <dbReference type="Proteomes" id="UP000039865"/>
    </source>
</evidence>
<dbReference type="Pfam" id="PF17035">
    <property type="entry name" value="BET"/>
    <property type="match status" value="1"/>
</dbReference>
<dbReference type="Gene3D" id="1.20.1270.220">
    <property type="match status" value="1"/>
</dbReference>
<dbReference type="EMBL" id="CCKQ01009254">
    <property type="protein sequence ID" value="CDW80723.1"/>
    <property type="molecule type" value="Genomic_DNA"/>
</dbReference>
<organism evidence="3 4">
    <name type="scientific">Stylonychia lemnae</name>
    <name type="common">Ciliate</name>
    <dbReference type="NCBI Taxonomy" id="5949"/>
    <lineage>
        <taxon>Eukaryota</taxon>
        <taxon>Sar</taxon>
        <taxon>Alveolata</taxon>
        <taxon>Ciliophora</taxon>
        <taxon>Intramacronucleata</taxon>
        <taxon>Spirotrichea</taxon>
        <taxon>Stichotrichia</taxon>
        <taxon>Sporadotrichida</taxon>
        <taxon>Oxytrichidae</taxon>
        <taxon>Stylonychinae</taxon>
        <taxon>Stylonychia</taxon>
    </lineage>
</organism>
<gene>
    <name evidence="3" type="primary">Contig9754.g10431</name>
    <name evidence="3" type="ORF">STYLEM_9727</name>
</gene>
<dbReference type="OrthoDB" id="309000at2759"/>
<dbReference type="Proteomes" id="UP000039865">
    <property type="component" value="Unassembled WGS sequence"/>
</dbReference>
<dbReference type="InterPro" id="IPR027353">
    <property type="entry name" value="NET_dom"/>
</dbReference>
<evidence type="ECO:0000256" key="1">
    <source>
        <dbReference type="SAM" id="MobiDB-lite"/>
    </source>
</evidence>
<name>A0A078AIT7_STYLE</name>
<feature type="region of interest" description="Disordered" evidence="1">
    <location>
        <begin position="268"/>
        <end position="293"/>
    </location>
</feature>
<proteinExistence type="predicted"/>
<sequence length="293" mass="33893">MSKNCQTSSDNSQVNTNQNLTYENESAADKPSNDEAGLIHNVDSIIGNQIGIQQSINEDYSNQINKHHLHHEEMKVNSEEIQYDSCQDSYLNTEHDQSQSKMDLVTANSYQNHNDRPLNPEEKDLLKYLIVRLTPEQQRGIIDLIKDTINKNADEVFEFELDQLPIRKCRELDAYVKSCNKINQEKQQIQPSQQYQNPLMGGSSQTLMQKQVMPIQHYMNEQPQQMPFQQQMHQIGQTEEQVISQPMIQQLPGQTEYKAMEVYQQAAPTNQNFSYEKDENSSQENCSDQDSDD</sequence>
<feature type="domain" description="NET" evidence="2">
    <location>
        <begin position="108"/>
        <end position="187"/>
    </location>
</feature>
<protein>
    <recommendedName>
        <fullName evidence="2">NET domain-containing protein</fullName>
    </recommendedName>
</protein>
<dbReference type="InterPro" id="IPR038336">
    <property type="entry name" value="NET_sf"/>
</dbReference>
<dbReference type="InParanoid" id="A0A078AIT7"/>
<dbReference type="PROSITE" id="PS51525">
    <property type="entry name" value="NET"/>
    <property type="match status" value="1"/>
</dbReference>
<keyword evidence="4" id="KW-1185">Reference proteome</keyword>
<dbReference type="AlphaFoldDB" id="A0A078AIT7"/>
<reference evidence="3 4" key="1">
    <citation type="submission" date="2014-06" db="EMBL/GenBank/DDBJ databases">
        <authorList>
            <person name="Swart Estienne"/>
        </authorList>
    </citation>
    <scope>NUCLEOTIDE SEQUENCE [LARGE SCALE GENOMIC DNA]</scope>
    <source>
        <strain evidence="3 4">130c</strain>
    </source>
</reference>